<keyword evidence="1" id="KW-1133">Transmembrane helix</keyword>
<sequence length="375" mass="41853">MLIRLCWLLLLASFTCSIQAHQMSTGYLNLDLSTYQEQGIQGQLQLRWFDVDSQVKLDNNLDGQLQWQEVVSQKDQILQFVEANLSFQANQQRCVLTMPEGLRADTHFDEGYLSVALIADCKSQNIDDLVIKYTGVFSQDPEHKLIVNLTGIGSDKTGIASQVISVDQQQVNIDLQSSDWFSVLSSYVYQGIVHIFIGTDHILFLVVLVLTSVLTYQNGKWIPKLNNSQVIKDTAWVITAFTLAHSITLSATAIGWIVPSSRWVEFGIALSIVLTALNNLWPLVTRLSLITFGFGLLHGMGFASVLGELGLSEQHTLLSILAFNIGVEAGQLMILLALLPVLFFCRSKQWYPKYGLKLGSIIIGIIAINWSIQRF</sequence>
<keyword evidence="4" id="KW-1185">Reference proteome</keyword>
<evidence type="ECO:0000313" key="4">
    <source>
        <dbReference type="Proteomes" id="UP000011864"/>
    </source>
</evidence>
<dbReference type="PATRIC" id="fig|1129794.4.peg.5144"/>
<dbReference type="RefSeq" id="WP_007638059.1">
    <property type="nucleotide sequence ID" value="NC_020514.1"/>
</dbReference>
<dbReference type="EMBL" id="CP003837">
    <property type="protein sequence ID" value="AGH47258.1"/>
    <property type="molecule type" value="Genomic_DNA"/>
</dbReference>
<dbReference type="Pfam" id="PF13795">
    <property type="entry name" value="HupE_UreJ_2"/>
    <property type="match status" value="1"/>
</dbReference>
<feature type="transmembrane region" description="Helical" evidence="1">
    <location>
        <begin position="263"/>
        <end position="280"/>
    </location>
</feature>
<feature type="chain" id="PRO_5003898910" description="HupE/UreJ protein" evidence="2">
    <location>
        <begin position="21"/>
        <end position="375"/>
    </location>
</feature>
<evidence type="ECO:0000256" key="1">
    <source>
        <dbReference type="SAM" id="Phobius"/>
    </source>
</evidence>
<dbReference type="InterPro" id="IPR032809">
    <property type="entry name" value="Put_HupE_UreJ"/>
</dbReference>
<dbReference type="KEGG" id="gps:C427_5159"/>
<feature type="transmembrane region" description="Helical" evidence="1">
    <location>
        <begin position="235"/>
        <end position="257"/>
    </location>
</feature>
<proteinExistence type="predicted"/>
<organism evidence="3 4">
    <name type="scientific">Paraglaciecola psychrophila 170</name>
    <dbReference type="NCBI Taxonomy" id="1129794"/>
    <lineage>
        <taxon>Bacteria</taxon>
        <taxon>Pseudomonadati</taxon>
        <taxon>Pseudomonadota</taxon>
        <taxon>Gammaproteobacteria</taxon>
        <taxon>Alteromonadales</taxon>
        <taxon>Alteromonadaceae</taxon>
        <taxon>Paraglaciecola</taxon>
    </lineage>
</organism>
<accession>K7A5Y4</accession>
<feature type="transmembrane region" description="Helical" evidence="1">
    <location>
        <begin position="318"/>
        <end position="342"/>
    </location>
</feature>
<dbReference type="Proteomes" id="UP000011864">
    <property type="component" value="Chromosome"/>
</dbReference>
<feature type="transmembrane region" description="Helical" evidence="1">
    <location>
        <begin position="192"/>
        <end position="214"/>
    </location>
</feature>
<name>K7A5Y4_9ALTE</name>
<dbReference type="HOGENOM" id="CLU_043645_2_0_6"/>
<keyword evidence="2" id="KW-0732">Signal</keyword>
<keyword evidence="1" id="KW-0812">Transmembrane</keyword>
<feature type="transmembrane region" description="Helical" evidence="1">
    <location>
        <begin position="287"/>
        <end position="306"/>
    </location>
</feature>
<evidence type="ECO:0008006" key="5">
    <source>
        <dbReference type="Google" id="ProtNLM"/>
    </source>
</evidence>
<reference evidence="3 4" key="1">
    <citation type="journal article" date="2013" name="Genome Announc.">
        <title>Complete Genome Sequence of Glaciecola psychrophila Strain 170T.</title>
        <authorList>
            <person name="Yin J."/>
            <person name="Chen J."/>
            <person name="Liu G."/>
            <person name="Yu Y."/>
            <person name="Song L."/>
            <person name="Wang X."/>
            <person name="Qu X."/>
        </authorList>
    </citation>
    <scope>NUCLEOTIDE SEQUENCE [LARGE SCALE GENOMIC DNA]</scope>
    <source>
        <strain evidence="3 4">170</strain>
    </source>
</reference>
<dbReference type="AlphaFoldDB" id="K7A5Y4"/>
<evidence type="ECO:0000256" key="2">
    <source>
        <dbReference type="SAM" id="SignalP"/>
    </source>
</evidence>
<evidence type="ECO:0000313" key="3">
    <source>
        <dbReference type="EMBL" id="AGH47258.1"/>
    </source>
</evidence>
<gene>
    <name evidence="3" type="ORF">C427_5159</name>
</gene>
<dbReference type="OrthoDB" id="9808870at2"/>
<keyword evidence="1" id="KW-0472">Membrane</keyword>
<feature type="transmembrane region" description="Helical" evidence="1">
    <location>
        <begin position="354"/>
        <end position="372"/>
    </location>
</feature>
<protein>
    <recommendedName>
        <fullName evidence="5">HupE/UreJ protein</fullName>
    </recommendedName>
</protein>
<dbReference type="eggNOG" id="COG2010">
    <property type="taxonomic scope" value="Bacteria"/>
</dbReference>
<feature type="signal peptide" evidence="2">
    <location>
        <begin position="1"/>
        <end position="20"/>
    </location>
</feature>
<dbReference type="STRING" id="1129794.C427_5159"/>